<evidence type="ECO:0000313" key="3">
    <source>
        <dbReference type="Proteomes" id="UP000235786"/>
    </source>
</evidence>
<dbReference type="OrthoDB" id="2157530at2759"/>
<evidence type="ECO:0000259" key="1">
    <source>
        <dbReference type="Pfam" id="PF06985"/>
    </source>
</evidence>
<feature type="domain" description="Heterokaryon incompatibility" evidence="1">
    <location>
        <begin position="50"/>
        <end position="201"/>
    </location>
</feature>
<dbReference type="Proteomes" id="UP000235786">
    <property type="component" value="Unassembled WGS sequence"/>
</dbReference>
<accession>A0A2J6R6T0</accession>
<evidence type="ECO:0000313" key="2">
    <source>
        <dbReference type="EMBL" id="PMD34227.1"/>
    </source>
</evidence>
<dbReference type="EMBL" id="KZ613954">
    <property type="protein sequence ID" value="PMD34227.1"/>
    <property type="molecule type" value="Genomic_DNA"/>
</dbReference>
<dbReference type="InterPro" id="IPR052895">
    <property type="entry name" value="HetReg/Transcr_Mod"/>
</dbReference>
<sequence>MADSIYSELRHERQEIRLVFLNAGQRKDEITASLMVTSLRWAPEYRTPEFEALSYVWGDPLITRPIQLNGQAFQVTENLEAALRRLRHTDRIRIMWIDAICINQRDPREQEHQIGLMRDIFGRCAQCVVWLGEEDDETEKALEALRWMQDDLHVHEWPCFDESEATDDIDQDNTHGVGPALEPLRRFLLRPWFYRTWTFQEFALPRKHEIRCGDFNVPFDLLTESQENFRRHVHSCCGIFPKLLMPEPLMRLMSDVDGSLDRIIYPILRAASSFQRYHPLEFLDLLDENWHRSAAISHDKVYGVIGLAPSWIREAITPDYRLDVAIVYSQSIVAYWQTNPSLRPLVMVGKQNPRSRLPSWVPDWSLIPKYARSRQSGAEMYHLFKSCGPQSPPPVVYDHRTLHVRGINWETVSRLSPAIKWPPNPYVDKGCFATIRSWYELAISYGLPSSSRITATNHLQQRAFWRTMIFDIFIPNPGVEIAGFSPGKAVRASESDYDTLRTEFELVEAQLETGRSPVLLSMIIKVMMANLVRRHFIITDSGCLGMVPLDTRVGDQIFFLANGNMPFVLRPSQETFSPPGSPEAKQVCYTLVGECYLDGLMDGELAAKLRDEAVDVFII</sequence>
<keyword evidence="3" id="KW-1185">Reference proteome</keyword>
<name>A0A2J6R6T0_HYAVF</name>
<dbReference type="AlphaFoldDB" id="A0A2J6R6T0"/>
<gene>
    <name evidence="2" type="ORF">L207DRAFT_517429</name>
</gene>
<dbReference type="PANTHER" id="PTHR24148:SF82">
    <property type="entry name" value="HETEROKARYON INCOMPATIBILITY DOMAIN-CONTAINING PROTEIN"/>
    <property type="match status" value="1"/>
</dbReference>
<proteinExistence type="predicted"/>
<protein>
    <submittedName>
        <fullName evidence="2">HET-domain-containing protein</fullName>
    </submittedName>
</protein>
<dbReference type="STRING" id="1149755.A0A2J6R6T0"/>
<reference evidence="2 3" key="1">
    <citation type="submission" date="2016-04" db="EMBL/GenBank/DDBJ databases">
        <title>A degradative enzymes factory behind the ericoid mycorrhizal symbiosis.</title>
        <authorList>
            <consortium name="DOE Joint Genome Institute"/>
            <person name="Martino E."/>
            <person name="Morin E."/>
            <person name="Grelet G."/>
            <person name="Kuo A."/>
            <person name="Kohler A."/>
            <person name="Daghino S."/>
            <person name="Barry K."/>
            <person name="Choi C."/>
            <person name="Cichocki N."/>
            <person name="Clum A."/>
            <person name="Copeland A."/>
            <person name="Hainaut M."/>
            <person name="Haridas S."/>
            <person name="Labutti K."/>
            <person name="Lindquist E."/>
            <person name="Lipzen A."/>
            <person name="Khouja H.-R."/>
            <person name="Murat C."/>
            <person name="Ohm R."/>
            <person name="Olson A."/>
            <person name="Spatafora J."/>
            <person name="Veneault-Fourrey C."/>
            <person name="Henrissat B."/>
            <person name="Grigoriev I."/>
            <person name="Martin F."/>
            <person name="Perotto S."/>
        </authorList>
    </citation>
    <scope>NUCLEOTIDE SEQUENCE [LARGE SCALE GENOMIC DNA]</scope>
    <source>
        <strain evidence="2 3">F</strain>
    </source>
</reference>
<dbReference type="InterPro" id="IPR010730">
    <property type="entry name" value="HET"/>
</dbReference>
<dbReference type="PANTHER" id="PTHR24148">
    <property type="entry name" value="ANKYRIN REPEAT DOMAIN-CONTAINING PROTEIN 39 HOMOLOG-RELATED"/>
    <property type="match status" value="1"/>
</dbReference>
<dbReference type="Pfam" id="PF26639">
    <property type="entry name" value="Het-6_barrel"/>
    <property type="match status" value="1"/>
</dbReference>
<dbReference type="Pfam" id="PF06985">
    <property type="entry name" value="HET"/>
    <property type="match status" value="1"/>
</dbReference>
<organism evidence="2 3">
    <name type="scientific">Hyaloscypha variabilis (strain UAMH 11265 / GT02V1 / F)</name>
    <name type="common">Meliniomyces variabilis</name>
    <dbReference type="NCBI Taxonomy" id="1149755"/>
    <lineage>
        <taxon>Eukaryota</taxon>
        <taxon>Fungi</taxon>
        <taxon>Dikarya</taxon>
        <taxon>Ascomycota</taxon>
        <taxon>Pezizomycotina</taxon>
        <taxon>Leotiomycetes</taxon>
        <taxon>Helotiales</taxon>
        <taxon>Hyaloscyphaceae</taxon>
        <taxon>Hyaloscypha</taxon>
        <taxon>Hyaloscypha variabilis</taxon>
    </lineage>
</organism>